<name>A0A679K6N3_9HYPH</name>
<feature type="domain" description="DUF4166" evidence="2">
    <location>
        <begin position="49"/>
        <end position="228"/>
    </location>
</feature>
<dbReference type="Pfam" id="PF13761">
    <property type="entry name" value="DUF4166"/>
    <property type="match status" value="1"/>
</dbReference>
<protein>
    <recommendedName>
        <fullName evidence="2">DUF4166 domain-containing protein</fullName>
    </recommendedName>
</protein>
<dbReference type="EMBL" id="LR743510">
    <property type="protein sequence ID" value="CAA2140456.1"/>
    <property type="molecule type" value="Genomic_DNA"/>
</dbReference>
<evidence type="ECO:0000313" key="3">
    <source>
        <dbReference type="EMBL" id="CAA2140456.1"/>
    </source>
</evidence>
<dbReference type="AlphaFoldDB" id="A0A679K6N3"/>
<accession>A0A679K6N3</accession>
<evidence type="ECO:0000256" key="1">
    <source>
        <dbReference type="SAM" id="MobiDB-lite"/>
    </source>
</evidence>
<gene>
    <name evidence="3" type="ORF">MBLL_02136</name>
</gene>
<evidence type="ECO:0000259" key="2">
    <source>
        <dbReference type="Pfam" id="PF13761"/>
    </source>
</evidence>
<sequence length="234" mass="25540">MTMTALRGPSVGGTAPPIGESPVIARAHEADLRDLRFRSLIADEDWTTLSPAIRRRFTKRLRPGTSAVYVGHVVETRMSRLGWLLAQAARLIGGPLPTSRGAGLASVVSVTEDRSGGGQVWTRLYARPGGFPQTINSAKRFGGPTGLEEHVGGGLGMSLDIAVVEGRLVFSSRRYFLRLWRWHLPLPGFLTPGSLTVTHGETGANRFAFTLTIRHPWFGTLIRQEAEFRDVVDA</sequence>
<dbReference type="InterPro" id="IPR025311">
    <property type="entry name" value="DUF4166"/>
</dbReference>
<keyword evidence="3" id="KW-0614">Plasmid</keyword>
<organism evidence="3">
    <name type="scientific">Methylobacterium bullatum</name>
    <dbReference type="NCBI Taxonomy" id="570505"/>
    <lineage>
        <taxon>Bacteria</taxon>
        <taxon>Pseudomonadati</taxon>
        <taxon>Pseudomonadota</taxon>
        <taxon>Alphaproteobacteria</taxon>
        <taxon>Hyphomicrobiales</taxon>
        <taxon>Methylobacteriaceae</taxon>
        <taxon>Methylobacterium</taxon>
    </lineage>
</organism>
<geneLocation type="plasmid" evidence="3">
    <name>1</name>
</geneLocation>
<reference evidence="3" key="1">
    <citation type="submission" date="2019-12" db="EMBL/GenBank/DDBJ databases">
        <authorList>
            <person name="Cremers G."/>
        </authorList>
    </citation>
    <scope>NUCLEOTIDE SEQUENCE</scope>
    <source>
        <strain evidence="3">Mbul2</strain>
        <plasmid evidence="3">1</plasmid>
    </source>
</reference>
<feature type="region of interest" description="Disordered" evidence="1">
    <location>
        <begin position="1"/>
        <end position="20"/>
    </location>
</feature>
<proteinExistence type="predicted"/>